<feature type="transmembrane region" description="Helical" evidence="1">
    <location>
        <begin position="127"/>
        <end position="147"/>
    </location>
</feature>
<dbReference type="Gene3D" id="1.10.3730.20">
    <property type="match status" value="1"/>
</dbReference>
<sequence>MMPDRIKGYAFAIIATIAFSNIYIFSKAALNEVHLFQFAFYWFALAAALNVGWLFYRRHNRFLRVLTGAQKRVLLLLGVLEIITTSFFFLAIQIIPDPAVTGFMGNLYPVILTGMGVFFLKEKFSLMETVGAGLALVGAFVVSYQGGARLSELFIPGAGVVLLNAIFAAIASVVVKLNVRNMTPEIINTNRSVWLLGFSVLLVLFFRPSLAIPLSALSNIAIGAFLGPFVALLLIYYSFHYIEVSKSSIVQSTKVVFVLIGSVLYFGSFPALHQLLGGLLTLIGVLLISAAKLPYFNRARQASKN</sequence>
<name>A0A2T5BYD8_9BACT</name>
<keyword evidence="1" id="KW-1133">Transmembrane helix</keyword>
<feature type="transmembrane region" description="Helical" evidence="1">
    <location>
        <begin position="101"/>
        <end position="120"/>
    </location>
</feature>
<organism evidence="3 4">
    <name type="scientific">Mangrovibacterium marinum</name>
    <dbReference type="NCBI Taxonomy" id="1639118"/>
    <lineage>
        <taxon>Bacteria</taxon>
        <taxon>Pseudomonadati</taxon>
        <taxon>Bacteroidota</taxon>
        <taxon>Bacteroidia</taxon>
        <taxon>Marinilabiliales</taxon>
        <taxon>Prolixibacteraceae</taxon>
        <taxon>Mangrovibacterium</taxon>
    </lineage>
</organism>
<feature type="domain" description="EamA" evidence="2">
    <location>
        <begin position="157"/>
        <end position="289"/>
    </location>
</feature>
<dbReference type="OrthoDB" id="1117406at2"/>
<dbReference type="Proteomes" id="UP000243525">
    <property type="component" value="Unassembled WGS sequence"/>
</dbReference>
<evidence type="ECO:0000256" key="1">
    <source>
        <dbReference type="SAM" id="Phobius"/>
    </source>
</evidence>
<dbReference type="AlphaFoldDB" id="A0A2T5BYD8"/>
<accession>A0A2T5BYD8</accession>
<keyword evidence="1" id="KW-0472">Membrane</keyword>
<feature type="transmembrane region" description="Helical" evidence="1">
    <location>
        <begin position="76"/>
        <end position="95"/>
    </location>
</feature>
<evidence type="ECO:0000259" key="2">
    <source>
        <dbReference type="Pfam" id="PF00892"/>
    </source>
</evidence>
<feature type="transmembrane region" description="Helical" evidence="1">
    <location>
        <begin position="153"/>
        <end position="179"/>
    </location>
</feature>
<feature type="transmembrane region" description="Helical" evidence="1">
    <location>
        <begin position="191"/>
        <end position="210"/>
    </location>
</feature>
<keyword evidence="1" id="KW-0812">Transmembrane</keyword>
<keyword evidence="4" id="KW-1185">Reference proteome</keyword>
<dbReference type="InterPro" id="IPR000620">
    <property type="entry name" value="EamA_dom"/>
</dbReference>
<feature type="transmembrane region" description="Helical" evidence="1">
    <location>
        <begin position="216"/>
        <end position="237"/>
    </location>
</feature>
<dbReference type="GO" id="GO:0016020">
    <property type="term" value="C:membrane"/>
    <property type="evidence" value="ECO:0007669"/>
    <property type="project" value="InterPro"/>
</dbReference>
<protein>
    <submittedName>
        <fullName evidence="3">Putative membrane protein</fullName>
    </submittedName>
</protein>
<gene>
    <name evidence="3" type="ORF">C8N47_12018</name>
</gene>
<comment type="caution">
    <text evidence="3">The sequence shown here is derived from an EMBL/GenBank/DDBJ whole genome shotgun (WGS) entry which is preliminary data.</text>
</comment>
<dbReference type="SUPFAM" id="SSF103481">
    <property type="entry name" value="Multidrug resistance efflux transporter EmrE"/>
    <property type="match status" value="2"/>
</dbReference>
<evidence type="ECO:0000313" key="3">
    <source>
        <dbReference type="EMBL" id="PTN07233.1"/>
    </source>
</evidence>
<feature type="transmembrane region" description="Helical" evidence="1">
    <location>
        <begin position="275"/>
        <end position="295"/>
    </location>
</feature>
<feature type="transmembrane region" description="Helical" evidence="1">
    <location>
        <begin position="38"/>
        <end position="56"/>
    </location>
</feature>
<proteinExistence type="predicted"/>
<feature type="domain" description="EamA" evidence="2">
    <location>
        <begin position="7"/>
        <end position="143"/>
    </location>
</feature>
<dbReference type="EMBL" id="QAAD01000020">
    <property type="protein sequence ID" value="PTN07233.1"/>
    <property type="molecule type" value="Genomic_DNA"/>
</dbReference>
<feature type="transmembrane region" description="Helical" evidence="1">
    <location>
        <begin position="249"/>
        <end position="269"/>
    </location>
</feature>
<evidence type="ECO:0000313" key="4">
    <source>
        <dbReference type="Proteomes" id="UP000243525"/>
    </source>
</evidence>
<dbReference type="Pfam" id="PF00892">
    <property type="entry name" value="EamA"/>
    <property type="match status" value="2"/>
</dbReference>
<dbReference type="PANTHER" id="PTHR22911">
    <property type="entry name" value="ACYL-MALONYL CONDENSING ENZYME-RELATED"/>
    <property type="match status" value="1"/>
</dbReference>
<dbReference type="InterPro" id="IPR037185">
    <property type="entry name" value="EmrE-like"/>
</dbReference>
<dbReference type="RefSeq" id="WP_107823429.1">
    <property type="nucleotide sequence ID" value="NZ_OY782574.1"/>
</dbReference>
<reference evidence="3 4" key="1">
    <citation type="submission" date="2018-04" db="EMBL/GenBank/DDBJ databases">
        <title>Genomic Encyclopedia of Archaeal and Bacterial Type Strains, Phase II (KMG-II): from individual species to whole genera.</title>
        <authorList>
            <person name="Goeker M."/>
        </authorList>
    </citation>
    <scope>NUCLEOTIDE SEQUENCE [LARGE SCALE GENOMIC DNA]</scope>
    <source>
        <strain evidence="3 4">DSM 28823</strain>
    </source>
</reference>
<feature type="transmembrane region" description="Helical" evidence="1">
    <location>
        <begin position="9"/>
        <end position="26"/>
    </location>
</feature>
<dbReference type="PANTHER" id="PTHR22911:SF137">
    <property type="entry name" value="SOLUTE CARRIER FAMILY 35 MEMBER G2-RELATED"/>
    <property type="match status" value="1"/>
</dbReference>